<organism evidence="1">
    <name type="scientific">marine sediment metagenome</name>
    <dbReference type="NCBI Taxonomy" id="412755"/>
    <lineage>
        <taxon>unclassified sequences</taxon>
        <taxon>metagenomes</taxon>
        <taxon>ecological metagenomes</taxon>
    </lineage>
</organism>
<dbReference type="Gene3D" id="1.10.10.10">
    <property type="entry name" value="Winged helix-like DNA-binding domain superfamily/Winged helix DNA-binding domain"/>
    <property type="match status" value="1"/>
</dbReference>
<dbReference type="InterPro" id="IPR036388">
    <property type="entry name" value="WH-like_DNA-bd_sf"/>
</dbReference>
<comment type="caution">
    <text evidence="1">The sequence shown here is derived from an EMBL/GenBank/DDBJ whole genome shotgun (WGS) entry which is preliminary data.</text>
</comment>
<reference evidence="1" key="1">
    <citation type="journal article" date="2015" name="Nature">
        <title>Complex archaea that bridge the gap between prokaryotes and eukaryotes.</title>
        <authorList>
            <person name="Spang A."/>
            <person name="Saw J.H."/>
            <person name="Jorgensen S.L."/>
            <person name="Zaremba-Niedzwiedzka K."/>
            <person name="Martijn J."/>
            <person name="Lind A.E."/>
            <person name="van Eijk R."/>
            <person name="Schleper C."/>
            <person name="Guy L."/>
            <person name="Ettema T.J."/>
        </authorList>
    </citation>
    <scope>NUCLEOTIDE SEQUENCE</scope>
</reference>
<protein>
    <recommendedName>
        <fullName evidence="2">RNA polymerase sigma-70 region 4 domain-containing protein</fullName>
    </recommendedName>
</protein>
<proteinExistence type="predicted"/>
<gene>
    <name evidence="1" type="ORF">LCGC14_0420170</name>
</gene>
<sequence>MLTKERILQLRANNPCMFLREIGDRVGVTRERVRQVLKKERLPTRALWGLDRICPNCRKEFHATSQRIIFCSRECSSEYTWIPLICDMCGRLFHRRKSVVMANILNPKRGAGKGYTGDHYFCSRRCFGKRIGVNHGFAKHPENIARGAFARRKWDYNKVKDLRDAGLSHSGIAFVLGMPIITVSSILHKLGYRGRVDAN</sequence>
<evidence type="ECO:0000313" key="1">
    <source>
        <dbReference type="EMBL" id="KKN71438.1"/>
    </source>
</evidence>
<evidence type="ECO:0008006" key="2">
    <source>
        <dbReference type="Google" id="ProtNLM"/>
    </source>
</evidence>
<accession>A0A0F9W064</accession>
<dbReference type="AlphaFoldDB" id="A0A0F9W064"/>
<dbReference type="EMBL" id="LAZR01000383">
    <property type="protein sequence ID" value="KKN71438.1"/>
    <property type="molecule type" value="Genomic_DNA"/>
</dbReference>
<name>A0A0F9W064_9ZZZZ</name>